<evidence type="ECO:0000256" key="13">
    <source>
        <dbReference type="ARBA" id="ARBA00038849"/>
    </source>
</evidence>
<evidence type="ECO:0000256" key="6">
    <source>
        <dbReference type="ARBA" id="ARBA00022857"/>
    </source>
</evidence>
<comment type="catalytic activity">
    <reaction evidence="18">
        <text>a (2E)-enoyl-CoA + NADPH + H(+) = a 2,3-saturated acyl-CoA + NADP(+)</text>
        <dbReference type="Rhea" id="RHEA:33763"/>
        <dbReference type="ChEBI" id="CHEBI:15378"/>
        <dbReference type="ChEBI" id="CHEBI:57783"/>
        <dbReference type="ChEBI" id="CHEBI:58349"/>
        <dbReference type="ChEBI" id="CHEBI:58856"/>
        <dbReference type="ChEBI" id="CHEBI:65111"/>
        <dbReference type="EC" id="1.3.1.38"/>
    </reaction>
    <physiologicalReaction direction="left-to-right" evidence="18">
        <dbReference type="Rhea" id="RHEA:33764"/>
    </physiologicalReaction>
</comment>
<evidence type="ECO:0000256" key="18">
    <source>
        <dbReference type="ARBA" id="ARBA00049251"/>
    </source>
</evidence>
<comment type="subunit">
    <text evidence="12">Interacts with PEX5, probably required to target it into peroxisomes.</text>
</comment>
<reference evidence="21" key="1">
    <citation type="submission" date="2024-07" db="EMBL/GenBank/DDBJ databases">
        <authorList>
            <person name="Yu S.T."/>
        </authorList>
    </citation>
    <scope>NUCLEOTIDE SEQUENCE</scope>
    <source>
        <strain evidence="21">R35</strain>
    </source>
</reference>
<dbReference type="InterPro" id="IPR052388">
    <property type="entry name" value="Peroxisomal_t2-enoyl-CoA_red"/>
</dbReference>
<protein>
    <recommendedName>
        <fullName evidence="14">Peroxisomal trans-2-enoyl-CoA reductase</fullName>
        <ecNumber evidence="13">1.3.1.38</ecNumber>
    </recommendedName>
</protein>
<comment type="subcellular location">
    <subcellularLocation>
        <location evidence="1">Peroxisome</location>
    </subcellularLocation>
</comment>
<evidence type="ECO:0000256" key="3">
    <source>
        <dbReference type="ARBA" id="ARBA00022516"/>
    </source>
</evidence>
<comment type="catalytic activity">
    <reaction evidence="19">
        <text>(2E)-decenoyl-CoA + NADPH + H(+) = decanoyl-CoA + NADP(+)</text>
        <dbReference type="Rhea" id="RHEA:44960"/>
        <dbReference type="ChEBI" id="CHEBI:15378"/>
        <dbReference type="ChEBI" id="CHEBI:57783"/>
        <dbReference type="ChEBI" id="CHEBI:58349"/>
        <dbReference type="ChEBI" id="CHEBI:61406"/>
        <dbReference type="ChEBI" id="CHEBI:61430"/>
    </reaction>
    <physiologicalReaction direction="left-to-right" evidence="19">
        <dbReference type="Rhea" id="RHEA:44961"/>
    </physiologicalReaction>
</comment>
<evidence type="ECO:0000256" key="12">
    <source>
        <dbReference type="ARBA" id="ARBA00038622"/>
    </source>
</evidence>
<gene>
    <name evidence="21" type="ORF">AB5J50_03315</name>
</gene>
<evidence type="ECO:0000256" key="4">
    <source>
        <dbReference type="ARBA" id="ARBA00022553"/>
    </source>
</evidence>
<name>A0AB39SNN4_9ACTN</name>
<comment type="catalytic activity">
    <reaction evidence="15">
        <text>(2E)-dodecenoyl-CoA + NADPH + H(+) = dodecanoyl-CoA + NADP(+)</text>
        <dbReference type="Rhea" id="RHEA:44964"/>
        <dbReference type="ChEBI" id="CHEBI:15378"/>
        <dbReference type="ChEBI" id="CHEBI:57330"/>
        <dbReference type="ChEBI" id="CHEBI:57375"/>
        <dbReference type="ChEBI" id="CHEBI:57783"/>
        <dbReference type="ChEBI" id="CHEBI:58349"/>
    </reaction>
    <physiologicalReaction direction="left-to-right" evidence="15">
        <dbReference type="Rhea" id="RHEA:44965"/>
    </physiologicalReaction>
</comment>
<proteinExistence type="predicted"/>
<dbReference type="SUPFAM" id="SSF51735">
    <property type="entry name" value="NAD(P)-binding Rossmann-fold domains"/>
    <property type="match status" value="1"/>
</dbReference>
<keyword evidence="4" id="KW-0597">Phosphoprotein</keyword>
<dbReference type="GO" id="GO:0006633">
    <property type="term" value="P:fatty acid biosynthetic process"/>
    <property type="evidence" value="ECO:0007669"/>
    <property type="project" value="UniProtKB-KW"/>
</dbReference>
<evidence type="ECO:0000256" key="16">
    <source>
        <dbReference type="ARBA" id="ARBA00048686"/>
    </source>
</evidence>
<evidence type="ECO:0000256" key="10">
    <source>
        <dbReference type="ARBA" id="ARBA00023160"/>
    </source>
</evidence>
<dbReference type="InterPro" id="IPR002347">
    <property type="entry name" value="SDR_fam"/>
</dbReference>
<evidence type="ECO:0000256" key="20">
    <source>
        <dbReference type="ARBA" id="ARBA00049559"/>
    </source>
</evidence>
<organism evidence="21">
    <name type="scientific">Streptomyces sp. R35</name>
    <dbReference type="NCBI Taxonomy" id="3238630"/>
    <lineage>
        <taxon>Bacteria</taxon>
        <taxon>Bacillati</taxon>
        <taxon>Actinomycetota</taxon>
        <taxon>Actinomycetes</taxon>
        <taxon>Kitasatosporales</taxon>
        <taxon>Streptomycetaceae</taxon>
        <taxon>Streptomyces</taxon>
    </lineage>
</organism>
<sequence>MSPGVIITPLALDELSGPRREWFEHVREVCAAKRFATSDEVGDAAAFLLGPQAGFITGTDLLMDGGVTSALRVGELTTP</sequence>
<keyword evidence="5" id="KW-0276">Fatty acid metabolism</keyword>
<dbReference type="AlphaFoldDB" id="A0AB39SNN4"/>
<evidence type="ECO:0000256" key="1">
    <source>
        <dbReference type="ARBA" id="ARBA00004275"/>
    </source>
</evidence>
<evidence type="ECO:0000256" key="14">
    <source>
        <dbReference type="ARBA" id="ARBA00041063"/>
    </source>
</evidence>
<dbReference type="EC" id="1.3.1.38" evidence="13"/>
<evidence type="ECO:0000256" key="19">
    <source>
        <dbReference type="ARBA" id="ARBA00049386"/>
    </source>
</evidence>
<evidence type="ECO:0000256" key="7">
    <source>
        <dbReference type="ARBA" id="ARBA00023002"/>
    </source>
</evidence>
<keyword evidence="8" id="KW-0443">Lipid metabolism</keyword>
<dbReference type="PANTHER" id="PTHR24317">
    <property type="entry name" value="PEROXISOMAL TRANS-2-ENOYL-COA REDUCTASE"/>
    <property type="match status" value="1"/>
</dbReference>
<keyword evidence="6" id="KW-0521">NADP</keyword>
<evidence type="ECO:0000256" key="15">
    <source>
        <dbReference type="ARBA" id="ARBA00047570"/>
    </source>
</evidence>
<keyword evidence="9" id="KW-0576">Peroxisome</keyword>
<evidence type="ECO:0000256" key="11">
    <source>
        <dbReference type="ARBA" id="ARBA00037124"/>
    </source>
</evidence>
<dbReference type="Pfam" id="PF13561">
    <property type="entry name" value="adh_short_C2"/>
    <property type="match status" value="1"/>
</dbReference>
<comment type="catalytic activity">
    <reaction evidence="16">
        <text>(2E)-tetradecenoyl-CoA + NADPH + H(+) = tetradecanoyl-CoA + NADP(+)</text>
        <dbReference type="Rhea" id="RHEA:44968"/>
        <dbReference type="ChEBI" id="CHEBI:15378"/>
        <dbReference type="ChEBI" id="CHEBI:57385"/>
        <dbReference type="ChEBI" id="CHEBI:57783"/>
        <dbReference type="ChEBI" id="CHEBI:58349"/>
        <dbReference type="ChEBI" id="CHEBI:61405"/>
    </reaction>
    <physiologicalReaction direction="left-to-right" evidence="16">
        <dbReference type="Rhea" id="RHEA:44969"/>
    </physiologicalReaction>
</comment>
<comment type="catalytic activity">
    <reaction evidence="20">
        <text>(2E)-octenoyl-CoA + NADPH + H(+) = octanoyl-CoA + NADP(+)</text>
        <dbReference type="Rhea" id="RHEA:44952"/>
        <dbReference type="ChEBI" id="CHEBI:15378"/>
        <dbReference type="ChEBI" id="CHEBI:57386"/>
        <dbReference type="ChEBI" id="CHEBI:57783"/>
        <dbReference type="ChEBI" id="CHEBI:58349"/>
        <dbReference type="ChEBI" id="CHEBI:62242"/>
    </reaction>
    <physiologicalReaction direction="left-to-right" evidence="20">
        <dbReference type="Rhea" id="RHEA:44953"/>
    </physiologicalReaction>
</comment>
<dbReference type="PANTHER" id="PTHR24317:SF7">
    <property type="entry name" value="PEROXISOMAL TRANS-2-ENOYL-COA REDUCTASE"/>
    <property type="match status" value="1"/>
</dbReference>
<evidence type="ECO:0000256" key="2">
    <source>
        <dbReference type="ARBA" id="ARBA00005189"/>
    </source>
</evidence>
<evidence type="ECO:0000256" key="5">
    <source>
        <dbReference type="ARBA" id="ARBA00022832"/>
    </source>
</evidence>
<dbReference type="EMBL" id="CP163440">
    <property type="protein sequence ID" value="XDQ68486.1"/>
    <property type="molecule type" value="Genomic_DNA"/>
</dbReference>
<dbReference type="GO" id="GO:0019166">
    <property type="term" value="F:trans-2-enoyl-CoA reductase (NADPH) activity"/>
    <property type="evidence" value="ECO:0007669"/>
    <property type="project" value="UniProtKB-EC"/>
</dbReference>
<comment type="function">
    <text evidence="11">Participates in chain elongation of fatty acids. Catalyzes the reduction of trans-2-enoyl-CoAs of varying chain lengths from 6:1 to 16:1, having maximum activity with 10:1 CoA. Has no 2,4-dienoyl-CoA reductase activity.</text>
</comment>
<keyword evidence="10" id="KW-0275">Fatty acid biosynthesis</keyword>
<evidence type="ECO:0000256" key="17">
    <source>
        <dbReference type="ARBA" id="ARBA00049108"/>
    </source>
</evidence>
<evidence type="ECO:0000256" key="8">
    <source>
        <dbReference type="ARBA" id="ARBA00023098"/>
    </source>
</evidence>
<keyword evidence="7" id="KW-0560">Oxidoreductase</keyword>
<evidence type="ECO:0000313" key="21">
    <source>
        <dbReference type="EMBL" id="XDQ68486.1"/>
    </source>
</evidence>
<evidence type="ECO:0000256" key="9">
    <source>
        <dbReference type="ARBA" id="ARBA00023140"/>
    </source>
</evidence>
<keyword evidence="3" id="KW-0444">Lipid biosynthesis</keyword>
<dbReference type="InterPro" id="IPR036291">
    <property type="entry name" value="NAD(P)-bd_dom_sf"/>
</dbReference>
<comment type="pathway">
    <text evidence="2">Lipid metabolism.</text>
</comment>
<dbReference type="RefSeq" id="WP_369265291.1">
    <property type="nucleotide sequence ID" value="NZ_CP163440.1"/>
</dbReference>
<dbReference type="Gene3D" id="3.40.50.720">
    <property type="entry name" value="NAD(P)-binding Rossmann-like Domain"/>
    <property type="match status" value="1"/>
</dbReference>
<comment type="catalytic activity">
    <reaction evidence="17">
        <text>(2E)-hexenoyl-CoA + NADPH + H(+) = hexanoyl-CoA + NADP(+)</text>
        <dbReference type="Rhea" id="RHEA:44956"/>
        <dbReference type="ChEBI" id="CHEBI:15378"/>
        <dbReference type="ChEBI" id="CHEBI:57783"/>
        <dbReference type="ChEBI" id="CHEBI:58349"/>
        <dbReference type="ChEBI" id="CHEBI:62077"/>
        <dbReference type="ChEBI" id="CHEBI:62620"/>
    </reaction>
    <physiologicalReaction direction="left-to-right" evidence="17">
        <dbReference type="Rhea" id="RHEA:44957"/>
    </physiologicalReaction>
</comment>
<accession>A0AB39SNN4</accession>